<evidence type="ECO:0000313" key="4">
    <source>
        <dbReference type="EMBL" id="QPL06212.1"/>
    </source>
</evidence>
<feature type="region of interest" description="Disordered" evidence="3">
    <location>
        <begin position="1"/>
        <end position="25"/>
    </location>
</feature>
<dbReference type="InterPro" id="IPR011856">
    <property type="entry name" value="tRNA_endonuc-like_dom_sf"/>
</dbReference>
<evidence type="ECO:0000256" key="2">
    <source>
        <dbReference type="HAMAP-Rule" id="MF_00048"/>
    </source>
</evidence>
<gene>
    <name evidence="4" type="ORF">ID810_04685</name>
</gene>
<dbReference type="RefSeq" id="WP_166855399.1">
    <property type="nucleotide sequence ID" value="NZ_CP063989.1"/>
</dbReference>
<protein>
    <recommendedName>
        <fullName evidence="2">UPF0102 protein ID810_04685</fullName>
    </recommendedName>
</protein>
<dbReference type="GO" id="GO:0003676">
    <property type="term" value="F:nucleic acid binding"/>
    <property type="evidence" value="ECO:0007669"/>
    <property type="project" value="InterPro"/>
</dbReference>
<dbReference type="EMBL" id="CP063989">
    <property type="protein sequence ID" value="QPL06212.1"/>
    <property type="molecule type" value="Genomic_DNA"/>
</dbReference>
<dbReference type="Proteomes" id="UP000594637">
    <property type="component" value="Chromosome"/>
</dbReference>
<comment type="similarity">
    <text evidence="1 2">Belongs to the UPF0102 family.</text>
</comment>
<dbReference type="CDD" id="cd20736">
    <property type="entry name" value="PoNe_Nuclease"/>
    <property type="match status" value="1"/>
</dbReference>
<keyword evidence="5" id="KW-1185">Reference proteome</keyword>
<evidence type="ECO:0000256" key="1">
    <source>
        <dbReference type="ARBA" id="ARBA00006738"/>
    </source>
</evidence>
<dbReference type="AlphaFoldDB" id="A0A7T0LM82"/>
<proteinExistence type="inferred from homology"/>
<dbReference type="InterPro" id="IPR011335">
    <property type="entry name" value="Restrct_endonuc-II-like"/>
</dbReference>
<evidence type="ECO:0000313" key="5">
    <source>
        <dbReference type="Proteomes" id="UP000594637"/>
    </source>
</evidence>
<accession>A0A7T0LM82</accession>
<evidence type="ECO:0000256" key="3">
    <source>
        <dbReference type="SAM" id="MobiDB-lite"/>
    </source>
</evidence>
<organism evidence="4 5">
    <name type="scientific">Actinomyces respiraculi</name>
    <dbReference type="NCBI Taxonomy" id="2744574"/>
    <lineage>
        <taxon>Bacteria</taxon>
        <taxon>Bacillati</taxon>
        <taxon>Actinomycetota</taxon>
        <taxon>Actinomycetes</taxon>
        <taxon>Actinomycetales</taxon>
        <taxon>Actinomycetaceae</taxon>
        <taxon>Actinomyces</taxon>
    </lineage>
</organism>
<reference evidence="4 5" key="1">
    <citation type="submission" date="2020-11" db="EMBL/GenBank/DDBJ databases">
        <title>Actinomyces sp. ZJ750.</title>
        <authorList>
            <person name="Zhou J."/>
        </authorList>
    </citation>
    <scope>NUCLEOTIDE SEQUENCE [LARGE SCALE GENOMIC DNA]</scope>
    <source>
        <strain evidence="4 5">ZJ750</strain>
    </source>
</reference>
<dbReference type="SUPFAM" id="SSF52980">
    <property type="entry name" value="Restriction endonuclease-like"/>
    <property type="match status" value="1"/>
</dbReference>
<name>A0A7T0LM82_9ACTO</name>
<dbReference type="HAMAP" id="MF_00048">
    <property type="entry name" value="UPF0102"/>
    <property type="match status" value="1"/>
</dbReference>
<dbReference type="Gene3D" id="3.40.1350.10">
    <property type="match status" value="1"/>
</dbReference>
<dbReference type="PANTHER" id="PTHR34039:SF1">
    <property type="entry name" value="UPF0102 PROTEIN YRAN"/>
    <property type="match status" value="1"/>
</dbReference>
<dbReference type="PANTHER" id="PTHR34039">
    <property type="entry name" value="UPF0102 PROTEIN YRAN"/>
    <property type="match status" value="1"/>
</dbReference>
<dbReference type="Pfam" id="PF02021">
    <property type="entry name" value="UPF0102"/>
    <property type="match status" value="1"/>
</dbReference>
<dbReference type="InterPro" id="IPR003509">
    <property type="entry name" value="UPF0102_YraN-like"/>
</dbReference>
<sequence length="148" mass="15638">MTGARDAATADGQQGPARSAQGARTGRLGEEIAARYLHDHGWQLLDRNWRPGPGSGLRGELDLVALDPDGEAPVLVALEVKTRRGLAIGTPAEAVTPIKLAHLRALAGRWAETHRPPGTAAGLRVDVLSVLLRPGAPAQLRHHRGVTL</sequence>
<dbReference type="KEGG" id="arep:ID810_04685"/>